<accession>A0ABR2IDZ6</accession>
<comment type="caution">
    <text evidence="2">The sequence shown here is derived from an EMBL/GenBank/DDBJ whole genome shotgun (WGS) entry which is preliminary data.</text>
</comment>
<dbReference type="Proteomes" id="UP001390339">
    <property type="component" value="Unassembled WGS sequence"/>
</dbReference>
<gene>
    <name evidence="2" type="ORF">PGQ11_008082</name>
</gene>
<evidence type="ECO:0008006" key="4">
    <source>
        <dbReference type="Google" id="ProtNLM"/>
    </source>
</evidence>
<proteinExistence type="predicted"/>
<keyword evidence="3" id="KW-1185">Reference proteome</keyword>
<name>A0ABR2IDZ6_9PEZI</name>
<evidence type="ECO:0000313" key="3">
    <source>
        <dbReference type="Proteomes" id="UP001390339"/>
    </source>
</evidence>
<feature type="region of interest" description="Disordered" evidence="1">
    <location>
        <begin position="1"/>
        <end position="67"/>
    </location>
</feature>
<protein>
    <recommendedName>
        <fullName evidence="4">BTB domain-containing protein</fullName>
    </recommendedName>
</protein>
<feature type="region of interest" description="Disordered" evidence="1">
    <location>
        <begin position="287"/>
        <end position="314"/>
    </location>
</feature>
<evidence type="ECO:0000313" key="2">
    <source>
        <dbReference type="EMBL" id="KAK8861847.1"/>
    </source>
</evidence>
<dbReference type="EMBL" id="JAPCWZ010000005">
    <property type="protein sequence ID" value="KAK8861847.1"/>
    <property type="molecule type" value="Genomic_DNA"/>
</dbReference>
<sequence>MTTSNSASQASTSGTNKRPRSRSTSELAEDRPAPALRAVENPAKGSEMVDGVAPQSPEHDDEHEEAGAVAQVQVDHNLPERRLSFDPDGDLLLAVGEECPGDTPATYKVDSRAPSRASAVFRQMLHGGFAESHRPEVGDWVVRLPEDSPFAISLMLAICQLQFDFLPQAKLMDASYIQLIYNLVVATEKYAMTQCLRPWARSWTGKWLREQAESDNGKKNGRSNDAAYLLLQKSLYIMWDLENRPESESIMVKLAWCSRLGDDGNLWSRVTAYRRKAELFNDIASESEGAYGQPEPNAQMRSYDGTQRSKRLTV</sequence>
<feature type="compositionally biased region" description="Low complexity" evidence="1">
    <location>
        <begin position="1"/>
        <end position="16"/>
    </location>
</feature>
<reference evidence="2 3" key="1">
    <citation type="journal article" date="2024" name="IMA Fungus">
        <title>Apiospora arundinis, a panoply of carbohydrate-active enzymes and secondary metabolites.</title>
        <authorList>
            <person name="Sorensen T."/>
            <person name="Petersen C."/>
            <person name="Muurmann A.T."/>
            <person name="Christiansen J.V."/>
            <person name="Brundto M.L."/>
            <person name="Overgaard C.K."/>
            <person name="Boysen A.T."/>
            <person name="Wollenberg R.D."/>
            <person name="Larsen T.O."/>
            <person name="Sorensen J.L."/>
            <person name="Nielsen K.L."/>
            <person name="Sondergaard T.E."/>
        </authorList>
    </citation>
    <scope>NUCLEOTIDE SEQUENCE [LARGE SCALE GENOMIC DNA]</scope>
    <source>
        <strain evidence="2 3">AAU 773</strain>
    </source>
</reference>
<organism evidence="2 3">
    <name type="scientific">Apiospora arundinis</name>
    <dbReference type="NCBI Taxonomy" id="335852"/>
    <lineage>
        <taxon>Eukaryota</taxon>
        <taxon>Fungi</taxon>
        <taxon>Dikarya</taxon>
        <taxon>Ascomycota</taxon>
        <taxon>Pezizomycotina</taxon>
        <taxon>Sordariomycetes</taxon>
        <taxon>Xylariomycetidae</taxon>
        <taxon>Amphisphaeriales</taxon>
        <taxon>Apiosporaceae</taxon>
        <taxon>Apiospora</taxon>
    </lineage>
</organism>
<evidence type="ECO:0000256" key="1">
    <source>
        <dbReference type="SAM" id="MobiDB-lite"/>
    </source>
</evidence>